<dbReference type="SUPFAM" id="SSF54695">
    <property type="entry name" value="POZ domain"/>
    <property type="match status" value="1"/>
</dbReference>
<dbReference type="InterPro" id="IPR011042">
    <property type="entry name" value="6-blade_b-propeller_TolB-like"/>
</dbReference>
<comment type="pathway">
    <text evidence="1">Protein modification; protein ubiquitination.</text>
</comment>
<dbReference type="OrthoDB" id="6359816at2759"/>
<protein>
    <recommendedName>
        <fullName evidence="4">BTB domain-containing protein</fullName>
    </recommendedName>
</protein>
<proteinExistence type="predicted"/>
<dbReference type="InterPro" id="IPR044515">
    <property type="entry name" value="ABTB1"/>
</dbReference>
<dbReference type="GO" id="GO:0000151">
    <property type="term" value="C:ubiquitin ligase complex"/>
    <property type="evidence" value="ECO:0007669"/>
    <property type="project" value="TreeGrafter"/>
</dbReference>
<dbReference type="CDD" id="cd18186">
    <property type="entry name" value="BTB_POZ_ZBTB_KLHL-like"/>
    <property type="match status" value="1"/>
</dbReference>
<dbReference type="SMART" id="SM00225">
    <property type="entry name" value="BTB"/>
    <property type="match status" value="1"/>
</dbReference>
<evidence type="ECO:0000313" key="6">
    <source>
        <dbReference type="Proteomes" id="UP000613740"/>
    </source>
</evidence>
<evidence type="ECO:0000256" key="3">
    <source>
        <dbReference type="ARBA" id="ARBA00023043"/>
    </source>
</evidence>
<evidence type="ECO:0000256" key="1">
    <source>
        <dbReference type="ARBA" id="ARBA00004906"/>
    </source>
</evidence>
<reference evidence="5" key="1">
    <citation type="journal article" date="2020" name="bioRxiv">
        <title>Comparative genomics of Chlamydomonas.</title>
        <authorList>
            <person name="Craig R.J."/>
            <person name="Hasan A.R."/>
            <person name="Ness R.W."/>
            <person name="Keightley P.D."/>
        </authorList>
    </citation>
    <scope>NUCLEOTIDE SEQUENCE</scope>
    <source>
        <strain evidence="5">CCAP 11/173</strain>
    </source>
</reference>
<dbReference type="Gene3D" id="2.120.10.30">
    <property type="entry name" value="TolB, C-terminal domain"/>
    <property type="match status" value="1"/>
</dbReference>
<comment type="caution">
    <text evidence="5">The sequence shown here is derived from an EMBL/GenBank/DDBJ whole genome shotgun (WGS) entry which is preliminary data.</text>
</comment>
<dbReference type="EMBL" id="JAEHOD010000012">
    <property type="protein sequence ID" value="KAG2450123.1"/>
    <property type="molecule type" value="Genomic_DNA"/>
</dbReference>
<dbReference type="GO" id="GO:0005737">
    <property type="term" value="C:cytoplasm"/>
    <property type="evidence" value="ECO:0007669"/>
    <property type="project" value="TreeGrafter"/>
</dbReference>
<feature type="domain" description="BTB" evidence="4">
    <location>
        <begin position="455"/>
        <end position="522"/>
    </location>
</feature>
<dbReference type="PROSITE" id="PS50097">
    <property type="entry name" value="BTB"/>
    <property type="match status" value="1"/>
</dbReference>
<dbReference type="InterPro" id="IPR011333">
    <property type="entry name" value="SKP1/BTB/POZ_sf"/>
</dbReference>
<accession>A0A835WMT9</accession>
<evidence type="ECO:0000256" key="2">
    <source>
        <dbReference type="ARBA" id="ARBA00022737"/>
    </source>
</evidence>
<dbReference type="InterPro" id="IPR000210">
    <property type="entry name" value="BTB/POZ_dom"/>
</dbReference>
<dbReference type="AlphaFoldDB" id="A0A835WMT9"/>
<organism evidence="5 6">
    <name type="scientific">Chlamydomonas schloesseri</name>
    <dbReference type="NCBI Taxonomy" id="2026947"/>
    <lineage>
        <taxon>Eukaryota</taxon>
        <taxon>Viridiplantae</taxon>
        <taxon>Chlorophyta</taxon>
        <taxon>core chlorophytes</taxon>
        <taxon>Chlorophyceae</taxon>
        <taxon>CS clade</taxon>
        <taxon>Chlamydomonadales</taxon>
        <taxon>Chlamydomonadaceae</taxon>
        <taxon>Chlamydomonas</taxon>
    </lineage>
</organism>
<dbReference type="SUPFAM" id="SSF101898">
    <property type="entry name" value="NHL repeat"/>
    <property type="match status" value="1"/>
</dbReference>
<dbReference type="Pfam" id="PF00651">
    <property type="entry name" value="BTB"/>
    <property type="match status" value="1"/>
</dbReference>
<sequence>MQNTYRRGLNAVRAVRAAFIRNSNLKTDTEDVELLLAGEDGLYGASFATTEGSANPTIYGEARKDLTISGRPYTWDEDSDREAFLYAVPCPSSSGVVYFSTHLTLMRLNPDNSVQIVAGSWDRPGERDGHGSEATVNAPLCLALTGPLPLPLPNTPRGAAAAGAGGGAAGAGGEPGAVTAAAAAMAHIRLDGVGGGAGGGGGAVEAAGQEPAAPAPAAPGYLFFGEGGARTHVRRARLAPLGNSGPAGALSPEVSTLPNVVTQRPISALAYDCIRGVLYMADAEVVYVIREPLGPSPRMEAVAGHDWTEEEREEVGEFGAGPAGDGRRDGVGAEAKFYCICDIMLDGRGKLYVTDLGMQSAHSLPSVRRVDPEAGYAVTTLPISLGAATSASLTQLPGNWLCVYEWGGSRLQLTHIPGLEPCVLPPPAPPAPPPDLAGLAADWGALLADPRGTGSDIVVHVGEHSFAAHRLVLAARCEYFRRQFAGGCRDSNAAEVQLHDADPDAFSQLLRHLYTGCVDFPEALLRPLLELADRLLLPRVAERAQRQLLAAATPGGVVDDMLWAERMGFAQLLAGLKAYYLQHEGRVLAVAGDSVRGMMASHPDLFFDLHVAGVARRAGGGGAAAAAAGAPGEAAAAAAGT</sequence>
<dbReference type="PANTHER" id="PTHR46231">
    <property type="entry name" value="ANKYRIN REPEAT AND BTB/POZ DOMAIN-CONTAINING PROTEIN 1"/>
    <property type="match status" value="1"/>
</dbReference>
<evidence type="ECO:0000313" key="5">
    <source>
        <dbReference type="EMBL" id="KAG2450123.1"/>
    </source>
</evidence>
<keyword evidence="6" id="KW-1185">Reference proteome</keyword>
<gene>
    <name evidence="5" type="ORF">HYH02_000226</name>
</gene>
<keyword evidence="2" id="KW-0677">Repeat</keyword>
<evidence type="ECO:0000259" key="4">
    <source>
        <dbReference type="PROSITE" id="PS50097"/>
    </source>
</evidence>
<keyword evidence="3" id="KW-0040">ANK repeat</keyword>
<dbReference type="Proteomes" id="UP000613740">
    <property type="component" value="Unassembled WGS sequence"/>
</dbReference>
<dbReference type="PANTHER" id="PTHR46231:SF1">
    <property type="entry name" value="ANKYRIN REPEAT AND BTB_POZ DOMAIN-CONTAINING PROTEIN 1"/>
    <property type="match status" value="1"/>
</dbReference>
<dbReference type="Gene3D" id="3.30.710.10">
    <property type="entry name" value="Potassium Channel Kv1.1, Chain A"/>
    <property type="match status" value="1"/>
</dbReference>
<name>A0A835WMT9_9CHLO</name>